<sequence>MISSYQVCFITYFPSSVIDSRTMIKAKMENSACRVFPTLEKNDIIRINVGKFCEYQNERMYIEVQSLDKICQTQEKIVKRLHGLVDYTKGGRRHSINPISKFRRESENRSAERNMSIYTNIYKKLSKTPEVSQERKNIHKKQAKSTHHIDLTLLKSKSIKLAKDKLAANQNDVESPSKELPQFTSSLPLLRKTYKSNISVGATCTLPQPIRNSESSQKDSKYLKEDSRPHISEEMQAKGEGDTPKFQKQLLFGSRLRNGSVQLLNSKEYNKILQPHNRNMSLDESSSIVDDFKIAKSIDSVQGNDDCNSITEKYNSIKGVNVMTTVDLSRRNHSCSPKQGISIERSIFEPNNDNIELTNNFEEDKEKSDYFGDTTKKSAQPACNHNPHMKILEETSMNRKPSKSKKKKRKSRQHTRYLSKQMLGNRTKRSKSNSRSDISQECSPLRGSKYYNCRFKGISSISTYIGCTIHEYKLPRDGRCKKCKGFAIHKSKFYKGKFVIQHVKTNRYLKCIAFGVIAKLIGIKPEDYEPSMLMDIRDKLITEKENNCSKPYYCLKLIQPLADKEEYIIANVKN</sequence>
<feature type="region of interest" description="Disordered" evidence="1">
    <location>
        <begin position="207"/>
        <end position="229"/>
    </location>
</feature>
<accession>A0AAD1U0L6</accession>
<feature type="compositionally biased region" description="Basic and acidic residues" evidence="1">
    <location>
        <begin position="216"/>
        <end position="229"/>
    </location>
</feature>
<name>A0AAD1U0L6_EUPCR</name>
<dbReference type="EMBL" id="CAMPGE010000909">
    <property type="protein sequence ID" value="CAI2359673.1"/>
    <property type="molecule type" value="Genomic_DNA"/>
</dbReference>
<feature type="region of interest" description="Disordered" evidence="1">
    <location>
        <begin position="371"/>
        <end position="442"/>
    </location>
</feature>
<evidence type="ECO:0000313" key="2">
    <source>
        <dbReference type="EMBL" id="CAI2359673.1"/>
    </source>
</evidence>
<proteinExistence type="predicted"/>
<reference evidence="2" key="1">
    <citation type="submission" date="2023-07" db="EMBL/GenBank/DDBJ databases">
        <authorList>
            <consortium name="AG Swart"/>
            <person name="Singh M."/>
            <person name="Singh A."/>
            <person name="Seah K."/>
            <person name="Emmerich C."/>
        </authorList>
    </citation>
    <scope>NUCLEOTIDE SEQUENCE</scope>
    <source>
        <strain evidence="2">DP1</strain>
    </source>
</reference>
<comment type="caution">
    <text evidence="2">The sequence shown here is derived from an EMBL/GenBank/DDBJ whole genome shotgun (WGS) entry which is preliminary data.</text>
</comment>
<keyword evidence="3" id="KW-1185">Reference proteome</keyword>
<protein>
    <submittedName>
        <fullName evidence="2">Uncharacterized protein</fullName>
    </submittedName>
</protein>
<dbReference type="Proteomes" id="UP001295684">
    <property type="component" value="Unassembled WGS sequence"/>
</dbReference>
<gene>
    <name evidence="2" type="ORF">ECRASSUSDP1_LOCUS966</name>
</gene>
<organism evidence="2 3">
    <name type="scientific">Euplotes crassus</name>
    <dbReference type="NCBI Taxonomy" id="5936"/>
    <lineage>
        <taxon>Eukaryota</taxon>
        <taxon>Sar</taxon>
        <taxon>Alveolata</taxon>
        <taxon>Ciliophora</taxon>
        <taxon>Intramacronucleata</taxon>
        <taxon>Spirotrichea</taxon>
        <taxon>Hypotrichia</taxon>
        <taxon>Euplotida</taxon>
        <taxon>Euplotidae</taxon>
        <taxon>Moneuplotes</taxon>
    </lineage>
</organism>
<feature type="compositionally biased region" description="Basic residues" evidence="1">
    <location>
        <begin position="400"/>
        <end position="417"/>
    </location>
</feature>
<evidence type="ECO:0000313" key="3">
    <source>
        <dbReference type="Proteomes" id="UP001295684"/>
    </source>
</evidence>
<evidence type="ECO:0000256" key="1">
    <source>
        <dbReference type="SAM" id="MobiDB-lite"/>
    </source>
</evidence>
<dbReference type="AlphaFoldDB" id="A0AAD1U0L6"/>